<dbReference type="InterPro" id="IPR009959">
    <property type="entry name" value="Cyclase_SnoaL-like"/>
</dbReference>
<gene>
    <name evidence="1" type="ORF">NARC_60163</name>
</gene>
<dbReference type="OrthoDB" id="8685at2157"/>
<dbReference type="SUPFAM" id="SSF54427">
    <property type="entry name" value="NTF2-like"/>
    <property type="match status" value="1"/>
</dbReference>
<dbReference type="EMBL" id="VOAH01000006">
    <property type="protein sequence ID" value="TVP40776.1"/>
    <property type="molecule type" value="Genomic_DNA"/>
</dbReference>
<dbReference type="Pfam" id="PF07366">
    <property type="entry name" value="SnoaL"/>
    <property type="match status" value="1"/>
</dbReference>
<dbReference type="Gene3D" id="3.10.450.50">
    <property type="match status" value="1"/>
</dbReference>
<dbReference type="InterPro" id="IPR032710">
    <property type="entry name" value="NTF2-like_dom_sf"/>
</dbReference>
<dbReference type="PANTHER" id="PTHR38436">
    <property type="entry name" value="POLYKETIDE CYCLASE SNOAL-LIKE DOMAIN"/>
    <property type="match status" value="1"/>
</dbReference>
<evidence type="ECO:0000313" key="1">
    <source>
        <dbReference type="EMBL" id="TVP40776.1"/>
    </source>
</evidence>
<dbReference type="GO" id="GO:0030638">
    <property type="term" value="P:polyketide metabolic process"/>
    <property type="evidence" value="ECO:0007669"/>
    <property type="project" value="InterPro"/>
</dbReference>
<protein>
    <submittedName>
        <fullName evidence="1">Putative ester cyclase</fullName>
    </submittedName>
</protein>
<dbReference type="Proteomes" id="UP000315289">
    <property type="component" value="Unassembled WGS sequence"/>
</dbReference>
<sequence length="148" mass="16068">MKKTKDIVVNLTNAFNDRNFTAIDILVAKDIKENRPGAGHGVEATKGFLMALQTAFPDFKTTINEIIGEADRVLVFTNTTGTHEGPFLFAPGIPPTGKVLSFQTADLYTIAENGTIVEHQDVIEIMEMLQKMGAIQFVTNSSSSPPSP</sequence>
<dbReference type="RefSeq" id="WP_186434149.1">
    <property type="nucleotide sequence ID" value="NZ_ML675582.1"/>
</dbReference>
<keyword evidence="2" id="KW-1185">Reference proteome</keyword>
<evidence type="ECO:0000313" key="2">
    <source>
        <dbReference type="Proteomes" id="UP000315289"/>
    </source>
</evidence>
<name>A0A557SVZ9_9ARCH</name>
<dbReference type="PANTHER" id="PTHR38436:SF1">
    <property type="entry name" value="ESTER CYCLASE"/>
    <property type="match status" value="1"/>
</dbReference>
<reference evidence="1 2" key="1">
    <citation type="journal article" date="2019" name="Front. Microbiol.">
        <title>Ammonia Oxidation by the Arctic Terrestrial Thaumarchaeote Candidatus Nitrosocosmicus arcticus Is Stimulated by Increasing Temperatures.</title>
        <authorList>
            <person name="Alves R.J.E."/>
            <person name="Kerou M."/>
            <person name="Zappe A."/>
            <person name="Bittner R."/>
            <person name="Abby S.S."/>
            <person name="Schmidt H.A."/>
            <person name="Pfeifer K."/>
            <person name="Schleper C."/>
        </authorList>
    </citation>
    <scope>NUCLEOTIDE SEQUENCE [LARGE SCALE GENOMIC DNA]</scope>
    <source>
        <strain evidence="1 2">Kfb</strain>
    </source>
</reference>
<proteinExistence type="predicted"/>
<organism evidence="1 2">
    <name type="scientific">Candidatus Nitrosocosmicus arcticus</name>
    <dbReference type="NCBI Taxonomy" id="2035267"/>
    <lineage>
        <taxon>Archaea</taxon>
        <taxon>Nitrososphaerota</taxon>
        <taxon>Nitrososphaeria</taxon>
        <taxon>Nitrososphaerales</taxon>
        <taxon>Nitrososphaeraceae</taxon>
        <taxon>Candidatus Nitrosocosmicus</taxon>
    </lineage>
</organism>
<comment type="caution">
    <text evidence="1">The sequence shown here is derived from an EMBL/GenBank/DDBJ whole genome shotgun (WGS) entry which is preliminary data.</text>
</comment>
<accession>A0A557SVZ9</accession>
<dbReference type="AlphaFoldDB" id="A0A557SVZ9"/>